<dbReference type="InterPro" id="IPR028098">
    <property type="entry name" value="Glyco_trans_4-like_N"/>
</dbReference>
<evidence type="ECO:0000313" key="5">
    <source>
        <dbReference type="EMBL" id="MBB6050254.1"/>
    </source>
</evidence>
<proteinExistence type="predicted"/>
<dbReference type="GO" id="GO:0016757">
    <property type="term" value="F:glycosyltransferase activity"/>
    <property type="evidence" value="ECO:0007669"/>
    <property type="project" value="UniProtKB-KW"/>
</dbReference>
<keyword evidence="6" id="KW-1185">Reference proteome</keyword>
<dbReference type="CDD" id="cd03801">
    <property type="entry name" value="GT4_PimA-like"/>
    <property type="match status" value="1"/>
</dbReference>
<feature type="domain" description="Glycosyltransferase subfamily 4-like N-terminal" evidence="4">
    <location>
        <begin position="14"/>
        <end position="182"/>
    </location>
</feature>
<dbReference type="Pfam" id="PF00534">
    <property type="entry name" value="Glycos_transf_1"/>
    <property type="match status" value="1"/>
</dbReference>
<evidence type="ECO:0000259" key="3">
    <source>
        <dbReference type="Pfam" id="PF00534"/>
    </source>
</evidence>
<gene>
    <name evidence="5" type="ORF">HNQ39_002045</name>
</gene>
<dbReference type="Proteomes" id="UP000520814">
    <property type="component" value="Unassembled WGS sequence"/>
</dbReference>
<dbReference type="InterPro" id="IPR001296">
    <property type="entry name" value="Glyco_trans_1"/>
</dbReference>
<evidence type="ECO:0000256" key="1">
    <source>
        <dbReference type="ARBA" id="ARBA00022676"/>
    </source>
</evidence>
<dbReference type="Gene3D" id="3.40.50.2000">
    <property type="entry name" value="Glycogen Phosphorylase B"/>
    <property type="match status" value="2"/>
</dbReference>
<name>A0A7W9W5B0_ARMRO</name>
<accession>A0A7W9W5B0</accession>
<evidence type="ECO:0000313" key="6">
    <source>
        <dbReference type="Proteomes" id="UP000520814"/>
    </source>
</evidence>
<dbReference type="EMBL" id="JACHGW010000002">
    <property type="protein sequence ID" value="MBB6050254.1"/>
    <property type="molecule type" value="Genomic_DNA"/>
</dbReference>
<comment type="caution">
    <text evidence="5">The sequence shown here is derived from an EMBL/GenBank/DDBJ whole genome shotgun (WGS) entry which is preliminary data.</text>
</comment>
<dbReference type="PANTHER" id="PTHR12526">
    <property type="entry name" value="GLYCOSYLTRANSFERASE"/>
    <property type="match status" value="1"/>
</dbReference>
<feature type="domain" description="Glycosyl transferase family 1" evidence="3">
    <location>
        <begin position="190"/>
        <end position="348"/>
    </location>
</feature>
<keyword evidence="2 5" id="KW-0808">Transferase</keyword>
<dbReference type="AlphaFoldDB" id="A0A7W9W5B0"/>
<sequence length="374" mass="41303">MRIAVVTHNVVRGDGQGRANLEIVRYARQQGARITLISDRVDDEVLQDGVEWIKIQPKIRSNWLMHGTEFLLKANPLVNRLRKDFDIIHAYGGCLTVPHTLNTSQFVHTAWLKNAMHPSRTNKGFYGLYQSTYSRVNSAIERTSYRNARFVVPASNTVRRELHDELGVPESKMRVILNGAEPTEFHPGTEDRGALGLPVGVPLALFAGDIRTGRKNLDSVLKALVDAPGLHLAVVGKKAESPFPALAEQLGVAGRVHFLDFRRDIAAIMRACDFFVFPSRYEACALVLVEALSSGLPIITAETTGGAEVVTPKTGIRLKDTEDIAALSAAMRELTASPERLQQMSRAAHADSAQYTWEKIASAYYTLYQELAGK</sequence>
<evidence type="ECO:0000256" key="2">
    <source>
        <dbReference type="ARBA" id="ARBA00022679"/>
    </source>
</evidence>
<dbReference type="PANTHER" id="PTHR12526:SF510">
    <property type="entry name" value="D-INOSITOL 3-PHOSPHATE GLYCOSYLTRANSFERASE"/>
    <property type="match status" value="1"/>
</dbReference>
<dbReference type="SUPFAM" id="SSF53756">
    <property type="entry name" value="UDP-Glycosyltransferase/glycogen phosphorylase"/>
    <property type="match status" value="1"/>
</dbReference>
<reference evidence="5 6" key="1">
    <citation type="submission" date="2020-08" db="EMBL/GenBank/DDBJ databases">
        <title>Genomic Encyclopedia of Type Strains, Phase IV (KMG-IV): sequencing the most valuable type-strain genomes for metagenomic binning, comparative biology and taxonomic classification.</title>
        <authorList>
            <person name="Goeker M."/>
        </authorList>
    </citation>
    <scope>NUCLEOTIDE SEQUENCE [LARGE SCALE GENOMIC DNA]</scope>
    <source>
        <strain evidence="5 6">DSM 23562</strain>
    </source>
</reference>
<evidence type="ECO:0000259" key="4">
    <source>
        <dbReference type="Pfam" id="PF13439"/>
    </source>
</evidence>
<dbReference type="Pfam" id="PF13439">
    <property type="entry name" value="Glyco_transf_4"/>
    <property type="match status" value="1"/>
</dbReference>
<dbReference type="RefSeq" id="WP_184194861.1">
    <property type="nucleotide sequence ID" value="NZ_JACHGW010000002.1"/>
</dbReference>
<keyword evidence="1" id="KW-0328">Glycosyltransferase</keyword>
<organism evidence="5 6">
    <name type="scientific">Armatimonas rosea</name>
    <dbReference type="NCBI Taxonomy" id="685828"/>
    <lineage>
        <taxon>Bacteria</taxon>
        <taxon>Bacillati</taxon>
        <taxon>Armatimonadota</taxon>
        <taxon>Armatimonadia</taxon>
        <taxon>Armatimonadales</taxon>
        <taxon>Armatimonadaceae</taxon>
        <taxon>Armatimonas</taxon>
    </lineage>
</organism>
<protein>
    <submittedName>
        <fullName evidence="5">Glycosyltransferase involved in cell wall biosynthesis</fullName>
    </submittedName>
</protein>